<sequence length="1095" mass="123549">MAQISYLDMGPTSQEPYLYYHRWLHSQPHNTSHLQAVFSMDPNRPLNESESHRLFPARRSSSLSTDDRFSPEVLSTRLVNNNGSSDCPNMTADNHENLQIVGSDNSLPSNFVGHGFSSSNLLLDPAGTCFFQEPSDYDYTPDPSDVNHPFTYYSPERLSSVPSNLPVNISPVHWYNNHSLSEQSNSEDKESSELQELMEISGNRFSLRQQNQPYVCQMPGCGTTFSKKGDYKRHWTVKHNPNAERHVCGCCKDGTSQHFLRKDKLREHKIKVHNHTKDLKMKLCPHRHGDDGLELLYFCSAEKLQHHNQMLHRHEGEAGCSDPSTGLKRSNENDVLGASKRVQLHPTDPTNDETKYPSEISLYKKLDLYKSLHTSGHKLTAVSETVTISNVCFTEFVKLSEKAKEIHGPRANPPHSGSYVVLPLVLFNALSRSVKLQGSKELICDLLRMLRPKTQEHYPSPLCLLRSKPHLPTRNQKQENLKPKIFAMKEIEDCELIALWHRNIITCLPRILQSRIQSDYSASLVRTGKCERCSRAAIHIQSNKMPSSTAKEHIRKQIVELVSPHLSFSKEQIQFFEGRLKTIAGCTSHSGSDQSDESDNMDEVEDEEYPWYTRYHATPGPGASIGLTCTKQISATIGCYVNIDTSTYVLTVKHLVTKSYEHLSQGATDKTTVVSPAVVDADDLIERFEQYLSDLDLELSSEDHLGSRYCQDVPVDIILALPESTRNILNKRDLIAKDLNKLKNDPQLLNLGSVFQSNDSDMEDLPGLPSDSHPFRYHLDWALFTVVSSRLGSNRHRYHFNQEQNMVNFYDGDTDTCGAGEQFVATGTVTANDEVHFVGQATGRQSGEVNAARVLICHNNQISHEWAVILSPDQQGNPERHRGDSGASIIRNHDNRLIGLLWACHGGLLIFTPIEVVFADIQNKLGATEICLPPYDQPPTQPLLVSDVEEICRDKTKEPKRPRRRFRSAMMQTDPRKTVQPLGLPRSVFPTTTKPQLQILTSKKEPAAQKLATTTHDSDRVASSMSQPVARLGPGLAEDKENKHSLQYILTDPTQFELQKRRTMQVPRSRRSYFRGKSRVNTWPCTLALSSVSVN</sequence>
<keyword evidence="1" id="KW-0862">Zinc</keyword>
<dbReference type="EMBL" id="JBFCZG010000004">
    <property type="protein sequence ID" value="KAL3423757.1"/>
    <property type="molecule type" value="Genomic_DNA"/>
</dbReference>
<evidence type="ECO:0000259" key="3">
    <source>
        <dbReference type="PROSITE" id="PS50157"/>
    </source>
</evidence>
<organism evidence="4 5">
    <name type="scientific">Phlyctema vagabunda</name>
    <dbReference type="NCBI Taxonomy" id="108571"/>
    <lineage>
        <taxon>Eukaryota</taxon>
        <taxon>Fungi</taxon>
        <taxon>Dikarya</taxon>
        <taxon>Ascomycota</taxon>
        <taxon>Pezizomycotina</taxon>
        <taxon>Leotiomycetes</taxon>
        <taxon>Helotiales</taxon>
        <taxon>Dermateaceae</taxon>
        <taxon>Phlyctema</taxon>
    </lineage>
</organism>
<keyword evidence="1" id="KW-0863">Zinc-finger</keyword>
<evidence type="ECO:0000313" key="4">
    <source>
        <dbReference type="EMBL" id="KAL3423757.1"/>
    </source>
</evidence>
<evidence type="ECO:0000256" key="1">
    <source>
        <dbReference type="PROSITE-ProRule" id="PRU00042"/>
    </source>
</evidence>
<feature type="domain" description="C2H2-type" evidence="3">
    <location>
        <begin position="214"/>
        <end position="244"/>
    </location>
</feature>
<dbReference type="Proteomes" id="UP001629113">
    <property type="component" value="Unassembled WGS sequence"/>
</dbReference>
<comment type="caution">
    <text evidence="4">The sequence shown here is derived from an EMBL/GenBank/DDBJ whole genome shotgun (WGS) entry which is preliminary data.</text>
</comment>
<keyword evidence="1" id="KW-0479">Metal-binding</keyword>
<dbReference type="InterPro" id="IPR013087">
    <property type="entry name" value="Znf_C2H2_type"/>
</dbReference>
<name>A0ABR4PKZ7_9HELO</name>
<dbReference type="SMART" id="SM00355">
    <property type="entry name" value="ZnF_C2H2"/>
    <property type="match status" value="2"/>
</dbReference>
<accession>A0ABR4PKZ7</accession>
<protein>
    <recommendedName>
        <fullName evidence="3">C2H2-type domain-containing protein</fullName>
    </recommendedName>
</protein>
<evidence type="ECO:0000313" key="5">
    <source>
        <dbReference type="Proteomes" id="UP001629113"/>
    </source>
</evidence>
<dbReference type="Gene3D" id="3.30.160.60">
    <property type="entry name" value="Classic Zinc Finger"/>
    <property type="match status" value="1"/>
</dbReference>
<dbReference type="PROSITE" id="PS00028">
    <property type="entry name" value="ZINC_FINGER_C2H2_1"/>
    <property type="match status" value="1"/>
</dbReference>
<evidence type="ECO:0000256" key="2">
    <source>
        <dbReference type="SAM" id="MobiDB-lite"/>
    </source>
</evidence>
<dbReference type="PROSITE" id="PS50157">
    <property type="entry name" value="ZINC_FINGER_C2H2_2"/>
    <property type="match status" value="1"/>
</dbReference>
<reference evidence="4 5" key="1">
    <citation type="submission" date="2024-06" db="EMBL/GenBank/DDBJ databases">
        <title>Complete genome of Phlyctema vagabunda strain 19-DSS-EL-015.</title>
        <authorList>
            <person name="Fiorenzani C."/>
        </authorList>
    </citation>
    <scope>NUCLEOTIDE SEQUENCE [LARGE SCALE GENOMIC DNA]</scope>
    <source>
        <strain evidence="4 5">19-DSS-EL-015</strain>
    </source>
</reference>
<feature type="compositionally biased region" description="Polar residues" evidence="2">
    <location>
        <begin position="1011"/>
        <end position="1027"/>
    </location>
</feature>
<gene>
    <name evidence="4" type="ORF">PVAG01_05504</name>
</gene>
<keyword evidence="5" id="KW-1185">Reference proteome</keyword>
<feature type="region of interest" description="Disordered" evidence="2">
    <location>
        <begin position="1004"/>
        <end position="1027"/>
    </location>
</feature>
<proteinExistence type="predicted"/>